<dbReference type="EMBL" id="JAANER010000004">
    <property type="protein sequence ID" value="KAG9190937.1"/>
    <property type="molecule type" value="Genomic_DNA"/>
</dbReference>
<feature type="compositionally biased region" description="Basic and acidic residues" evidence="1">
    <location>
        <begin position="17"/>
        <end position="29"/>
    </location>
</feature>
<dbReference type="Proteomes" id="UP001199106">
    <property type="component" value="Unassembled WGS sequence"/>
</dbReference>
<organism evidence="2 3">
    <name type="scientific">Alternaria panax</name>
    <dbReference type="NCBI Taxonomy" id="48097"/>
    <lineage>
        <taxon>Eukaryota</taxon>
        <taxon>Fungi</taxon>
        <taxon>Dikarya</taxon>
        <taxon>Ascomycota</taxon>
        <taxon>Pezizomycotina</taxon>
        <taxon>Dothideomycetes</taxon>
        <taxon>Pleosporomycetidae</taxon>
        <taxon>Pleosporales</taxon>
        <taxon>Pleosporineae</taxon>
        <taxon>Pleosporaceae</taxon>
        <taxon>Alternaria</taxon>
        <taxon>Alternaria sect. Panax</taxon>
    </lineage>
</organism>
<feature type="region of interest" description="Disordered" evidence="1">
    <location>
        <begin position="1"/>
        <end position="71"/>
    </location>
</feature>
<proteinExistence type="predicted"/>
<evidence type="ECO:0000256" key="1">
    <source>
        <dbReference type="SAM" id="MobiDB-lite"/>
    </source>
</evidence>
<reference evidence="2" key="1">
    <citation type="submission" date="2021-07" db="EMBL/GenBank/DDBJ databases">
        <title>Genome Resource of American Ginseng Black Spot Pathogen Alternaria panax.</title>
        <authorList>
            <person name="Qiu C."/>
            <person name="Wang W."/>
            <person name="Liu Z."/>
        </authorList>
    </citation>
    <scope>NUCLEOTIDE SEQUENCE</scope>
    <source>
        <strain evidence="2">BNCC115425</strain>
    </source>
</reference>
<evidence type="ECO:0000313" key="2">
    <source>
        <dbReference type="EMBL" id="KAG9190937.1"/>
    </source>
</evidence>
<protein>
    <submittedName>
        <fullName evidence="2">Uncharacterized protein</fullName>
    </submittedName>
</protein>
<name>A0AAD4IAJ3_9PLEO</name>
<accession>A0AAD4IAJ3</accession>
<dbReference type="AlphaFoldDB" id="A0AAD4IAJ3"/>
<feature type="compositionally biased region" description="Polar residues" evidence="1">
    <location>
        <begin position="33"/>
        <end position="45"/>
    </location>
</feature>
<keyword evidence="3" id="KW-1185">Reference proteome</keyword>
<evidence type="ECO:0000313" key="3">
    <source>
        <dbReference type="Proteomes" id="UP001199106"/>
    </source>
</evidence>
<comment type="caution">
    <text evidence="2">The sequence shown here is derived from an EMBL/GenBank/DDBJ whole genome shotgun (WGS) entry which is preliminary data.</text>
</comment>
<gene>
    <name evidence="2" type="ORF">G6011_09025</name>
</gene>
<sequence length="243" mass="26948">MADTPNDDNNNPLSGKPSDHGYRPLKYLDESLFPSNNGDFASSFMQPHGSANRLHNPPPAADPSPWKDPDQDWRYIDERVWTGEAFVVSHRTQPDNRTERSNMQASSAFSAAVVPQDHRQSQAPGGSHGFGGLGFTGPAQAPGVFMDRGADPSFQNLVGASSRGSQVSAALARDTLKNSSPINKVQFVFTGWNDDAKRELFMWKVKRKKGYAFFLHLFPGETTESLHEAFKQYRNDGERLYNG</sequence>